<dbReference type="AlphaFoldDB" id="A0A813IWR7"/>
<reference evidence="2" key="1">
    <citation type="submission" date="2021-02" db="EMBL/GenBank/DDBJ databases">
        <authorList>
            <person name="Dougan E. K."/>
            <person name="Rhodes N."/>
            <person name="Thang M."/>
            <person name="Chan C."/>
        </authorList>
    </citation>
    <scope>NUCLEOTIDE SEQUENCE</scope>
</reference>
<feature type="transmembrane region" description="Helical" evidence="1">
    <location>
        <begin position="300"/>
        <end position="320"/>
    </location>
</feature>
<keyword evidence="1" id="KW-0812">Transmembrane</keyword>
<sequence>MSLGARGFLVSLLPPKMDLFEAARSCREWSRGQFLGALYRFLEELISSALALWVSWLLLTQASQFREEARDNEEQIDFHIVRVQVKSVAELAYICAASMFALDVVERVGLGLLCLPMCFWSLQQQNEESYRVTRVHEATYIDVSYDVWWNYHETADELWWNLRDDCLKSLIDIDLFTIYVVFLSSLQVMPRPVAVGMLLKYLTAILGTSGLLILLRFLGKNLRDGILKEHIPEQDRDSYAEGTEKPKPNNIYRRSQTDKKAVPVLIAQSTLVVFYMVDLWTGVMDEDEQKTEFCDPKVAGFFLAAVLLVPAFGGGVRYGGQEFVDFWYIQRWNESKTSIRFRMVCSMIMDLLANEFIKLLLFFTLPLLLATCEGCLCNDLHRPAGRLCGRRWGSGGQGVEKGGWLPGVLRWVERGRRLCGRR</sequence>
<dbReference type="Proteomes" id="UP000626109">
    <property type="component" value="Unassembled WGS sequence"/>
</dbReference>
<evidence type="ECO:0000313" key="3">
    <source>
        <dbReference type="Proteomes" id="UP000626109"/>
    </source>
</evidence>
<organism evidence="2 3">
    <name type="scientific">Polarella glacialis</name>
    <name type="common">Dinoflagellate</name>
    <dbReference type="NCBI Taxonomy" id="89957"/>
    <lineage>
        <taxon>Eukaryota</taxon>
        <taxon>Sar</taxon>
        <taxon>Alveolata</taxon>
        <taxon>Dinophyceae</taxon>
        <taxon>Suessiales</taxon>
        <taxon>Suessiaceae</taxon>
        <taxon>Polarella</taxon>
    </lineage>
</organism>
<dbReference type="EMBL" id="CAJNNW010016682">
    <property type="protein sequence ID" value="CAE8659585.1"/>
    <property type="molecule type" value="Genomic_DNA"/>
</dbReference>
<accession>A0A813IWR7</accession>
<evidence type="ECO:0000256" key="1">
    <source>
        <dbReference type="SAM" id="Phobius"/>
    </source>
</evidence>
<feature type="transmembrane region" description="Helical" evidence="1">
    <location>
        <begin position="261"/>
        <end position="280"/>
    </location>
</feature>
<protein>
    <submittedName>
        <fullName evidence="2">Uncharacterized protein</fullName>
    </submittedName>
</protein>
<feature type="transmembrane region" description="Helical" evidence="1">
    <location>
        <begin position="201"/>
        <end position="218"/>
    </location>
</feature>
<gene>
    <name evidence="2" type="ORF">PGLA2088_LOCUS13821</name>
</gene>
<comment type="caution">
    <text evidence="2">The sequence shown here is derived from an EMBL/GenBank/DDBJ whole genome shotgun (WGS) entry which is preliminary data.</text>
</comment>
<evidence type="ECO:0000313" key="2">
    <source>
        <dbReference type="EMBL" id="CAE8659585.1"/>
    </source>
</evidence>
<proteinExistence type="predicted"/>
<keyword evidence="1" id="KW-1133">Transmembrane helix</keyword>
<name>A0A813IWR7_POLGL</name>
<keyword evidence="1" id="KW-0472">Membrane</keyword>